<dbReference type="KEGG" id="tsph:KIH39_14260"/>
<accession>A0A8E6B1F2</accession>
<reference evidence="1" key="1">
    <citation type="submission" date="2021-05" db="EMBL/GenBank/DDBJ databases">
        <title>Complete genome sequence of the cellulolytic planctomycete Telmatocola sphagniphila SP2T and characterization of the first cellulase from planctomycetes.</title>
        <authorList>
            <person name="Rakitin A.L."/>
            <person name="Beletsky A.V."/>
            <person name="Naumoff D.G."/>
            <person name="Kulichevskaya I.S."/>
            <person name="Mardanov A.V."/>
            <person name="Ravin N.V."/>
            <person name="Dedysh S.N."/>
        </authorList>
    </citation>
    <scope>NUCLEOTIDE SEQUENCE</scope>
    <source>
        <strain evidence="1">SP2T</strain>
    </source>
</reference>
<evidence type="ECO:0000313" key="1">
    <source>
        <dbReference type="EMBL" id="QVL30028.1"/>
    </source>
</evidence>
<dbReference type="EMBL" id="CP074694">
    <property type="protein sequence ID" value="QVL30028.1"/>
    <property type="molecule type" value="Genomic_DNA"/>
</dbReference>
<evidence type="ECO:0008006" key="3">
    <source>
        <dbReference type="Google" id="ProtNLM"/>
    </source>
</evidence>
<proteinExistence type="predicted"/>
<dbReference type="SUPFAM" id="SSF54593">
    <property type="entry name" value="Glyoxalase/Bleomycin resistance protein/Dihydroxybiphenyl dioxygenase"/>
    <property type="match status" value="1"/>
</dbReference>
<dbReference type="RefSeq" id="WP_213493912.1">
    <property type="nucleotide sequence ID" value="NZ_CP074694.1"/>
</dbReference>
<name>A0A8E6B1F2_9BACT</name>
<protein>
    <recommendedName>
        <fullName evidence="3">VOC domain-containing protein</fullName>
    </recommendedName>
</protein>
<dbReference type="AlphaFoldDB" id="A0A8E6B1F2"/>
<dbReference type="InterPro" id="IPR029068">
    <property type="entry name" value="Glyas_Bleomycin-R_OHBP_Dase"/>
</dbReference>
<dbReference type="Proteomes" id="UP000676194">
    <property type="component" value="Chromosome"/>
</dbReference>
<gene>
    <name evidence="1" type="ORF">KIH39_14260</name>
</gene>
<organism evidence="1 2">
    <name type="scientific">Telmatocola sphagniphila</name>
    <dbReference type="NCBI Taxonomy" id="1123043"/>
    <lineage>
        <taxon>Bacteria</taxon>
        <taxon>Pseudomonadati</taxon>
        <taxon>Planctomycetota</taxon>
        <taxon>Planctomycetia</taxon>
        <taxon>Gemmatales</taxon>
        <taxon>Gemmataceae</taxon>
    </lineage>
</organism>
<sequence>MFDTLYMIERGVGDFAKSLDWYARFIGRKPSFMDAPNFYAHFELNQIRLAIKGVISPRSNDLLHFQVPDLLAEERRLHKIGILPTSPWKESDEGYRRLIYCDPDGQPICVFDWIVRSPGWDI</sequence>
<keyword evidence="2" id="KW-1185">Reference proteome</keyword>
<evidence type="ECO:0000313" key="2">
    <source>
        <dbReference type="Proteomes" id="UP000676194"/>
    </source>
</evidence>
<dbReference type="Gene3D" id="3.10.180.10">
    <property type="entry name" value="2,3-Dihydroxybiphenyl 1,2-Dioxygenase, domain 1"/>
    <property type="match status" value="1"/>
</dbReference>